<dbReference type="Proteomes" id="UP000442714">
    <property type="component" value="Unassembled WGS sequence"/>
</dbReference>
<organism evidence="2 3">
    <name type="scientific">Pontixanthobacter aquaemixtae</name>
    <dbReference type="NCBI Taxonomy" id="1958940"/>
    <lineage>
        <taxon>Bacteria</taxon>
        <taxon>Pseudomonadati</taxon>
        <taxon>Pseudomonadota</taxon>
        <taxon>Alphaproteobacteria</taxon>
        <taxon>Sphingomonadales</taxon>
        <taxon>Erythrobacteraceae</taxon>
        <taxon>Pontixanthobacter</taxon>
    </lineage>
</organism>
<dbReference type="PANTHER" id="PTHR24422">
    <property type="entry name" value="CHEMOTAXIS PROTEIN METHYLTRANSFERASE"/>
    <property type="match status" value="1"/>
</dbReference>
<dbReference type="PROSITE" id="PS50123">
    <property type="entry name" value="CHER"/>
    <property type="match status" value="1"/>
</dbReference>
<dbReference type="InterPro" id="IPR029063">
    <property type="entry name" value="SAM-dependent_MTases_sf"/>
</dbReference>
<dbReference type="AlphaFoldDB" id="A0A844ZP78"/>
<dbReference type="GO" id="GO:0008757">
    <property type="term" value="F:S-adenosylmethionine-dependent methyltransferase activity"/>
    <property type="evidence" value="ECO:0007669"/>
    <property type="project" value="InterPro"/>
</dbReference>
<keyword evidence="2" id="KW-0489">Methyltransferase</keyword>
<evidence type="ECO:0000313" key="3">
    <source>
        <dbReference type="Proteomes" id="UP000442714"/>
    </source>
</evidence>
<dbReference type="Pfam" id="PF01739">
    <property type="entry name" value="CheR"/>
    <property type="match status" value="1"/>
</dbReference>
<name>A0A844ZP78_9SPHN</name>
<dbReference type="InterPro" id="IPR022642">
    <property type="entry name" value="CheR_C"/>
</dbReference>
<protein>
    <submittedName>
        <fullName evidence="2">Protein-glutamate O-methyltransferase CheR</fullName>
    </submittedName>
</protein>
<accession>A0A844ZP78</accession>
<dbReference type="Gene3D" id="3.40.50.150">
    <property type="entry name" value="Vaccinia Virus protein VP39"/>
    <property type="match status" value="1"/>
</dbReference>
<dbReference type="PRINTS" id="PR00996">
    <property type="entry name" value="CHERMTFRASE"/>
</dbReference>
<comment type="caution">
    <text evidence="2">The sequence shown here is derived from an EMBL/GenBank/DDBJ whole genome shotgun (WGS) entry which is preliminary data.</text>
</comment>
<dbReference type="PANTHER" id="PTHR24422:SF21">
    <property type="entry name" value="CHEMOTAXIS PROTEIN METHYLTRANSFERASE 1"/>
    <property type="match status" value="1"/>
</dbReference>
<proteinExistence type="predicted"/>
<dbReference type="InterPro" id="IPR050903">
    <property type="entry name" value="Bact_Chemotaxis_MeTrfase"/>
</dbReference>
<dbReference type="SUPFAM" id="SSF53335">
    <property type="entry name" value="S-adenosyl-L-methionine-dependent methyltransferases"/>
    <property type="match status" value="1"/>
</dbReference>
<dbReference type="InterPro" id="IPR000780">
    <property type="entry name" value="CheR_MeTrfase"/>
</dbReference>
<gene>
    <name evidence="2" type="ORF">GRI41_00865</name>
</gene>
<sequence length="289" mass="32531">MEVSDISYRIIADLLRARTGQQLSESRRWRIGTALSGVFRDRGISNLDQLVCMLAEHNADDLAQDVVEALLNNETYFYRDRIMFELLSQRVLPDLAKKRADTKRLSIWSAGCSTGQEALSLAMLFADNPSLWKGWKIDILGTDISEKAIRLARRGIYSQFEVQRGLGVAQMLTHFSETSEGWVPSPDLRDMIVFKPANILEPIASIKRFDLVLCRNVLLYFDSPLRTRAFNRIAGAMHNDGWLMLGSGETTVGHSDRFLSVEGHQGLFVPRLGAKNQSELGQLNRRSGS</sequence>
<dbReference type="RefSeq" id="WP_160602771.1">
    <property type="nucleotide sequence ID" value="NZ_WTYX01000001.1"/>
</dbReference>
<evidence type="ECO:0000313" key="2">
    <source>
        <dbReference type="EMBL" id="MXO89364.1"/>
    </source>
</evidence>
<keyword evidence="3" id="KW-1185">Reference proteome</keyword>
<keyword evidence="2" id="KW-0808">Transferase</keyword>
<dbReference type="SMART" id="SM00138">
    <property type="entry name" value="MeTrc"/>
    <property type="match status" value="1"/>
</dbReference>
<evidence type="ECO:0000259" key="1">
    <source>
        <dbReference type="PROSITE" id="PS50123"/>
    </source>
</evidence>
<dbReference type="OrthoDB" id="9816309at2"/>
<dbReference type="SUPFAM" id="SSF47757">
    <property type="entry name" value="Chemotaxis receptor methyltransferase CheR, N-terminal domain"/>
    <property type="match status" value="1"/>
</dbReference>
<dbReference type="EMBL" id="WTYX01000001">
    <property type="protein sequence ID" value="MXO89364.1"/>
    <property type="molecule type" value="Genomic_DNA"/>
</dbReference>
<dbReference type="GO" id="GO:0032259">
    <property type="term" value="P:methylation"/>
    <property type="evidence" value="ECO:0007669"/>
    <property type="project" value="UniProtKB-KW"/>
</dbReference>
<feature type="domain" description="CheR-type methyltransferase" evidence="1">
    <location>
        <begin position="1"/>
        <end position="263"/>
    </location>
</feature>
<reference evidence="2 3" key="1">
    <citation type="submission" date="2019-12" db="EMBL/GenBank/DDBJ databases">
        <title>Genomic-based taxomic classification of the family Erythrobacteraceae.</title>
        <authorList>
            <person name="Xu L."/>
        </authorList>
    </citation>
    <scope>NUCLEOTIDE SEQUENCE [LARGE SCALE GENOMIC DNA]</scope>
    <source>
        <strain evidence="2 3">KCTC 52763</strain>
    </source>
</reference>